<evidence type="ECO:0000256" key="6">
    <source>
        <dbReference type="ARBA" id="ARBA00023004"/>
    </source>
</evidence>
<protein>
    <submittedName>
        <fullName evidence="9">Fe2+-dependent dioxygenase</fullName>
    </submittedName>
</protein>
<dbReference type="InterPro" id="IPR005123">
    <property type="entry name" value="Oxoglu/Fe-dep_dioxygenase_dom"/>
</dbReference>
<evidence type="ECO:0000256" key="5">
    <source>
        <dbReference type="ARBA" id="ARBA00023002"/>
    </source>
</evidence>
<evidence type="ECO:0000256" key="2">
    <source>
        <dbReference type="ARBA" id="ARBA00022723"/>
    </source>
</evidence>
<dbReference type="GO" id="GO:0005506">
    <property type="term" value="F:iron ion binding"/>
    <property type="evidence" value="ECO:0007669"/>
    <property type="project" value="UniProtKB-UniRule"/>
</dbReference>
<evidence type="ECO:0000259" key="8">
    <source>
        <dbReference type="PROSITE" id="PS51471"/>
    </source>
</evidence>
<dbReference type="Pfam" id="PF18331">
    <property type="entry name" value="PKHD_C"/>
    <property type="match status" value="1"/>
</dbReference>
<dbReference type="InterPro" id="IPR006620">
    <property type="entry name" value="Pro_4_hyd_alph"/>
</dbReference>
<dbReference type="SMART" id="SM00702">
    <property type="entry name" value="P4Hc"/>
    <property type="match status" value="1"/>
</dbReference>
<dbReference type="STRING" id="1121937.GCA_000423125_01666"/>
<comment type="caution">
    <text evidence="9">The sequence shown here is derived from an EMBL/GenBank/DDBJ whole genome shotgun (WGS) entry which is preliminary data.</text>
</comment>
<keyword evidence="6 7" id="KW-0408">Iron</keyword>
<feature type="binding site" evidence="7">
    <location>
        <position position="168"/>
    </location>
    <ligand>
        <name>2-oxoglutarate</name>
        <dbReference type="ChEBI" id="CHEBI:16810"/>
    </ligand>
</feature>
<dbReference type="Pfam" id="PF13640">
    <property type="entry name" value="2OG-FeII_Oxy_3"/>
    <property type="match status" value="1"/>
</dbReference>
<evidence type="ECO:0000313" key="9">
    <source>
        <dbReference type="EMBL" id="HAN29381.1"/>
    </source>
</evidence>
<dbReference type="InterPro" id="IPR041097">
    <property type="entry name" value="PKHD_C"/>
</dbReference>
<dbReference type="PANTHER" id="PTHR41536">
    <property type="entry name" value="PKHD-TYPE HYDROXYLASE YBIX"/>
    <property type="match status" value="1"/>
</dbReference>
<name>A0A3C1KS34_9GAMM</name>
<keyword evidence="2 7" id="KW-0479">Metal-binding</keyword>
<keyword evidence="4 7" id="KW-0223">Dioxygenase</keyword>
<dbReference type="GO" id="GO:0031418">
    <property type="term" value="F:L-ascorbic acid binding"/>
    <property type="evidence" value="ECO:0007669"/>
    <property type="project" value="UniProtKB-KW"/>
</dbReference>
<comment type="cofactor">
    <cofactor evidence="7">
        <name>Fe(2+)</name>
        <dbReference type="ChEBI" id="CHEBI:29033"/>
    </cofactor>
    <text evidence="7">Binds 1 Fe(2+) ion per subunit.</text>
</comment>
<feature type="binding site" evidence="7">
    <location>
        <position position="97"/>
    </location>
    <ligand>
        <name>Fe cation</name>
        <dbReference type="ChEBI" id="CHEBI:24875"/>
    </ligand>
</feature>
<comment type="cofactor">
    <cofactor evidence="1 7">
        <name>L-ascorbate</name>
        <dbReference type="ChEBI" id="CHEBI:38290"/>
    </cofactor>
</comment>
<dbReference type="AlphaFoldDB" id="A0A3C1KS34"/>
<evidence type="ECO:0000256" key="7">
    <source>
        <dbReference type="HAMAP-Rule" id="MF_00657"/>
    </source>
</evidence>
<dbReference type="Gene3D" id="2.60.120.620">
    <property type="entry name" value="q2cbj1_9rhob like domain"/>
    <property type="match status" value="1"/>
</dbReference>
<dbReference type="NCBIfam" id="NF003975">
    <property type="entry name" value="PRK05467.1-4"/>
    <property type="match status" value="1"/>
</dbReference>
<proteinExistence type="inferred from homology"/>
<dbReference type="InterPro" id="IPR023550">
    <property type="entry name" value="PKHD_hydroxylase"/>
</dbReference>
<evidence type="ECO:0000313" key="10">
    <source>
        <dbReference type="Proteomes" id="UP000259273"/>
    </source>
</evidence>
<keyword evidence="3 7" id="KW-0847">Vitamin C</keyword>
<feature type="binding site" evidence="7">
    <location>
        <position position="158"/>
    </location>
    <ligand>
        <name>Fe cation</name>
        <dbReference type="ChEBI" id="CHEBI:24875"/>
    </ligand>
</feature>
<dbReference type="EMBL" id="DMND01000227">
    <property type="protein sequence ID" value="HAN29381.1"/>
    <property type="molecule type" value="Genomic_DNA"/>
</dbReference>
<dbReference type="NCBIfam" id="NF003974">
    <property type="entry name" value="PRK05467.1-3"/>
    <property type="match status" value="1"/>
</dbReference>
<evidence type="ECO:0000256" key="4">
    <source>
        <dbReference type="ARBA" id="ARBA00022964"/>
    </source>
</evidence>
<dbReference type="GO" id="GO:0006879">
    <property type="term" value="P:intracellular iron ion homeostasis"/>
    <property type="evidence" value="ECO:0007669"/>
    <property type="project" value="TreeGrafter"/>
</dbReference>
<dbReference type="PANTHER" id="PTHR41536:SF1">
    <property type="entry name" value="PKHD-TYPE HYDROXYLASE YBIX"/>
    <property type="match status" value="1"/>
</dbReference>
<organism evidence="9 10">
    <name type="scientific">Haliea salexigens</name>
    <dbReference type="NCBI Taxonomy" id="287487"/>
    <lineage>
        <taxon>Bacteria</taxon>
        <taxon>Pseudomonadati</taxon>
        <taxon>Pseudomonadota</taxon>
        <taxon>Gammaproteobacteria</taxon>
        <taxon>Cellvibrionales</taxon>
        <taxon>Halieaceae</taxon>
        <taxon>Haliea</taxon>
    </lineage>
</organism>
<dbReference type="SUPFAM" id="SSF51197">
    <property type="entry name" value="Clavaminate synthase-like"/>
    <property type="match status" value="1"/>
</dbReference>
<dbReference type="GO" id="GO:0006974">
    <property type="term" value="P:DNA damage response"/>
    <property type="evidence" value="ECO:0007669"/>
    <property type="project" value="TreeGrafter"/>
</dbReference>
<dbReference type="InterPro" id="IPR044862">
    <property type="entry name" value="Pro_4_hyd_alph_FE2OG_OXY"/>
</dbReference>
<feature type="binding site" evidence="7">
    <location>
        <position position="95"/>
    </location>
    <ligand>
        <name>Fe cation</name>
        <dbReference type="ChEBI" id="CHEBI:24875"/>
    </ligand>
</feature>
<dbReference type="HAMAP" id="MF_00657">
    <property type="entry name" value="Hydroxyl_YbiX"/>
    <property type="match status" value="1"/>
</dbReference>
<accession>A0A3C1KS34</accession>
<sequence length="226" mass="24964">MLIIPGLLSREEVLHFRARLQTVPWLDGRSTALGMSADVKRNQQADAANATVRTLANTLLARYGETPTLVSAALPQRIFPPCFNRYGIGETYGLHVDGAIMRIPDTSDVMRSDVSMTLALSDAEEYDGGELVIATDFGEQRVRPRAGDAVVYPSSSLHQVTPVTRGERLAAICWIQSLVADTQLRQTLFSLDQSIQGLIDVEGVPRERLDALHHVYHNLIRQFALV</sequence>
<reference evidence="9 10" key="1">
    <citation type="journal article" date="2018" name="Nat. Biotechnol.">
        <title>A standardized bacterial taxonomy based on genome phylogeny substantially revises the tree of life.</title>
        <authorList>
            <person name="Parks D.H."/>
            <person name="Chuvochina M."/>
            <person name="Waite D.W."/>
            <person name="Rinke C."/>
            <person name="Skarshewski A."/>
            <person name="Chaumeil P.A."/>
            <person name="Hugenholtz P."/>
        </authorList>
    </citation>
    <scope>NUCLEOTIDE SEQUENCE [LARGE SCALE GENOMIC DNA]</scope>
    <source>
        <strain evidence="9">UBA9158</strain>
    </source>
</reference>
<feature type="domain" description="Fe2OG dioxygenase" evidence="8">
    <location>
        <begin position="77"/>
        <end position="177"/>
    </location>
</feature>
<dbReference type="GO" id="GO:0016706">
    <property type="term" value="F:2-oxoglutarate-dependent dioxygenase activity"/>
    <property type="evidence" value="ECO:0007669"/>
    <property type="project" value="UniProtKB-UniRule"/>
</dbReference>
<dbReference type="PROSITE" id="PS51471">
    <property type="entry name" value="FE2OG_OXY"/>
    <property type="match status" value="1"/>
</dbReference>
<dbReference type="Proteomes" id="UP000259273">
    <property type="component" value="Unassembled WGS sequence"/>
</dbReference>
<keyword evidence="5 7" id="KW-0560">Oxidoreductase</keyword>
<evidence type="ECO:0000256" key="1">
    <source>
        <dbReference type="ARBA" id="ARBA00001961"/>
    </source>
</evidence>
<evidence type="ECO:0000256" key="3">
    <source>
        <dbReference type="ARBA" id="ARBA00022896"/>
    </source>
</evidence>
<gene>
    <name evidence="9" type="ORF">DCP75_16985</name>
</gene>
<dbReference type="Gene3D" id="4.10.860.20">
    <property type="entry name" value="Rabenosyn, Rab binding domain"/>
    <property type="match status" value="1"/>
</dbReference>